<evidence type="ECO:0000259" key="6">
    <source>
        <dbReference type="PROSITE" id="PS50011"/>
    </source>
</evidence>
<dbReference type="InterPro" id="IPR000719">
    <property type="entry name" value="Prot_kinase_dom"/>
</dbReference>
<feature type="binding site" evidence="5">
    <location>
        <position position="37"/>
    </location>
    <ligand>
        <name>ATP</name>
        <dbReference type="ChEBI" id="CHEBI:30616"/>
    </ligand>
</feature>
<dbReference type="GO" id="GO:0005776">
    <property type="term" value="C:autophagosome"/>
    <property type="evidence" value="ECO:0007669"/>
    <property type="project" value="TreeGrafter"/>
</dbReference>
<keyword evidence="2 5" id="KW-0547">Nucleotide-binding</keyword>
<proteinExistence type="predicted"/>
<dbReference type="PROSITE" id="PS00107">
    <property type="entry name" value="PROTEIN_KINASE_ATP"/>
    <property type="match status" value="1"/>
</dbReference>
<evidence type="ECO:0000256" key="3">
    <source>
        <dbReference type="ARBA" id="ARBA00022777"/>
    </source>
</evidence>
<dbReference type="SUPFAM" id="SSF56112">
    <property type="entry name" value="Protein kinase-like (PK-like)"/>
    <property type="match status" value="1"/>
</dbReference>
<dbReference type="PATRIC" id="fig|1618551.3.peg.992"/>
<feature type="domain" description="Protein kinase" evidence="6">
    <location>
        <begin position="10"/>
        <end position="283"/>
    </location>
</feature>
<keyword evidence="1" id="KW-0808">Transferase</keyword>
<dbReference type="InterPro" id="IPR017441">
    <property type="entry name" value="Protein_kinase_ATP_BS"/>
</dbReference>
<evidence type="ECO:0000256" key="2">
    <source>
        <dbReference type="ARBA" id="ARBA00022741"/>
    </source>
</evidence>
<dbReference type="GO" id="GO:0016020">
    <property type="term" value="C:membrane"/>
    <property type="evidence" value="ECO:0007669"/>
    <property type="project" value="TreeGrafter"/>
</dbReference>
<evidence type="ECO:0000313" key="7">
    <source>
        <dbReference type="EMBL" id="KKR13091.1"/>
    </source>
</evidence>
<comment type="caution">
    <text evidence="7">The sequence shown here is derived from an EMBL/GenBank/DDBJ whole genome shotgun (WGS) entry which is preliminary data.</text>
</comment>
<evidence type="ECO:0000256" key="1">
    <source>
        <dbReference type="ARBA" id="ARBA00022679"/>
    </source>
</evidence>
<evidence type="ECO:0000256" key="4">
    <source>
        <dbReference type="ARBA" id="ARBA00022840"/>
    </source>
</evidence>
<gene>
    <name evidence="7" type="ORF">UT40_C0025G0006</name>
</gene>
<evidence type="ECO:0000313" key="8">
    <source>
        <dbReference type="Proteomes" id="UP000034690"/>
    </source>
</evidence>
<dbReference type="AlphaFoldDB" id="A0A0G0NJX7"/>
<accession>A0A0G0NJX7</accession>
<dbReference type="GO" id="GO:0005524">
    <property type="term" value="F:ATP binding"/>
    <property type="evidence" value="ECO:0007669"/>
    <property type="project" value="UniProtKB-UniRule"/>
</dbReference>
<dbReference type="GO" id="GO:0004674">
    <property type="term" value="F:protein serine/threonine kinase activity"/>
    <property type="evidence" value="ECO:0007669"/>
    <property type="project" value="UniProtKB-KW"/>
</dbReference>
<keyword evidence="4 5" id="KW-0067">ATP-binding</keyword>
<dbReference type="GO" id="GO:0000407">
    <property type="term" value="C:phagophore assembly site"/>
    <property type="evidence" value="ECO:0007669"/>
    <property type="project" value="TreeGrafter"/>
</dbReference>
<dbReference type="PANTHER" id="PTHR24348">
    <property type="entry name" value="SERINE/THREONINE-PROTEIN KINASE UNC-51-RELATED"/>
    <property type="match status" value="1"/>
</dbReference>
<evidence type="ECO:0000256" key="5">
    <source>
        <dbReference type="PROSITE-ProRule" id="PRU10141"/>
    </source>
</evidence>
<dbReference type="PANTHER" id="PTHR24348:SF22">
    <property type="entry name" value="NON-SPECIFIC SERINE_THREONINE PROTEIN KINASE"/>
    <property type="match status" value="1"/>
</dbReference>
<dbReference type="PROSITE" id="PS50011">
    <property type="entry name" value="PROTEIN_KINASE_DOM"/>
    <property type="match status" value="1"/>
</dbReference>
<organism evidence="7 8">
    <name type="scientific">Candidatus Woesebacteria bacterium GW2011_GWA1_39_21b</name>
    <dbReference type="NCBI Taxonomy" id="1618551"/>
    <lineage>
        <taxon>Bacteria</taxon>
        <taxon>Candidatus Woeseibacteriota</taxon>
    </lineage>
</organism>
<reference evidence="7 8" key="1">
    <citation type="journal article" date="2015" name="Nature">
        <title>rRNA introns, odd ribosomes, and small enigmatic genomes across a large radiation of phyla.</title>
        <authorList>
            <person name="Brown C.T."/>
            <person name="Hug L.A."/>
            <person name="Thomas B.C."/>
            <person name="Sharon I."/>
            <person name="Castelle C.J."/>
            <person name="Singh A."/>
            <person name="Wilkins M.J."/>
            <person name="Williams K.H."/>
            <person name="Banfield J.F."/>
        </authorList>
    </citation>
    <scope>NUCLEOTIDE SEQUENCE [LARGE SCALE GENOMIC DNA]</scope>
</reference>
<dbReference type="SMART" id="SM00220">
    <property type="entry name" value="S_TKc"/>
    <property type="match status" value="1"/>
</dbReference>
<dbReference type="Pfam" id="PF00069">
    <property type="entry name" value="Pkinase"/>
    <property type="match status" value="1"/>
</dbReference>
<protein>
    <submittedName>
        <fullName evidence="7">Serine/threonine protein kinase</fullName>
    </submittedName>
</protein>
<dbReference type="InterPro" id="IPR011009">
    <property type="entry name" value="Kinase-like_dom_sf"/>
</dbReference>
<dbReference type="GO" id="GO:0005829">
    <property type="term" value="C:cytosol"/>
    <property type="evidence" value="ECO:0007669"/>
    <property type="project" value="TreeGrafter"/>
</dbReference>
<keyword evidence="7" id="KW-0723">Serine/threonine-protein kinase</keyword>
<name>A0A0G0NJX7_9BACT</name>
<keyword evidence="3 7" id="KW-0418">Kinase</keyword>
<dbReference type="PROSITE" id="PS00108">
    <property type="entry name" value="PROTEIN_KINASE_ST"/>
    <property type="match status" value="1"/>
</dbReference>
<dbReference type="EMBL" id="LBWQ01000025">
    <property type="protein sequence ID" value="KKR13091.1"/>
    <property type="molecule type" value="Genomic_DNA"/>
</dbReference>
<dbReference type="InterPro" id="IPR045269">
    <property type="entry name" value="Atg1-like"/>
</dbReference>
<sequence length="666" mass="75749">MVTNINGYNIKPEWFIGKGSFGSVYKAEKDGEFFAVKIFQSELLQTEYKNRLDREIKAIQKISHSNVVKLHDYGLFKDNEFEYFFIVMDLVEGKSLNEYIGSVEENKCVEIIESVLDTISSVHSQGVIHRDLKPANIMVNLDGTPIILDFGLAKLIDYSSITQTGERVGTFYYMSPEQVTDSKNIDNRSDYFSIGVIFYQLLTGLLPYDAANLPALIDQIKNQYPKNPSELNSSISNHIENVILKLLEKNPYQRYQSVDDIKNALKSIPEERPKALDLSDRFFVRLLHNEKSVFDEALKESLIDRIIFPANFFDLCKPTVKLIRETGVSFTTDPATNRLTYSAFSKTEGIQKLPYSSGDEVIPIQKKDFHSISQVQEYVKKVLDFQIQNGVTELAAPFFFAKNSSDDWFNINLKLLKESVSYRDQYHKDKPIWGGICMNVDNWHDEDEKNKILNNYVKTSPDGFFIYGDPIGNTSNLVQLFHYADLLKKLQTASGLPVVACRVNGLGLILMCLGVSGISCGIAALDTFRELILSDTQEGYSADPRYYIPELLSMVSLKKKVATKLMDIDKSSIGATLRCPCKYCTGIYSGTPLTQRNMKLHFLQRRKQELEEIKNIPTNDRMAYIDAKIDAAIKYAKTLSNEGIEVGDFSQLNIWKSLIQQFLKRS</sequence>
<dbReference type="Proteomes" id="UP000034690">
    <property type="component" value="Unassembled WGS sequence"/>
</dbReference>
<dbReference type="CDD" id="cd14014">
    <property type="entry name" value="STKc_PknB_like"/>
    <property type="match status" value="1"/>
</dbReference>
<dbReference type="Gene3D" id="1.10.510.10">
    <property type="entry name" value="Transferase(Phosphotransferase) domain 1"/>
    <property type="match status" value="1"/>
</dbReference>
<dbReference type="InterPro" id="IPR008271">
    <property type="entry name" value="Ser/Thr_kinase_AS"/>
</dbReference>